<dbReference type="OMA" id="MVNNFGD"/>
<dbReference type="eggNOG" id="KOG2198">
    <property type="taxonomic scope" value="Eukaryota"/>
</dbReference>
<reference evidence="14" key="3">
    <citation type="submission" date="2021-02" db="UniProtKB">
        <authorList>
            <consortium name="EnsemblMetazoa"/>
        </authorList>
    </citation>
    <scope>IDENTIFICATION</scope>
    <source>
        <strain evidence="14">USDA</strain>
    </source>
</reference>
<evidence type="ECO:0000256" key="6">
    <source>
        <dbReference type="ARBA" id="ARBA00022884"/>
    </source>
</evidence>
<evidence type="ECO:0000256" key="9">
    <source>
        <dbReference type="ARBA" id="ARBA00042050"/>
    </source>
</evidence>
<dbReference type="FunCoup" id="E0VTZ8">
    <property type="interactions" value="319"/>
</dbReference>
<dbReference type="VEuPathDB" id="VectorBase:PHUM441170"/>
<keyword evidence="15" id="KW-1185">Reference proteome</keyword>
<dbReference type="EMBL" id="DS235777">
    <property type="protein sequence ID" value="EEB16854.1"/>
    <property type="molecule type" value="Genomic_DNA"/>
</dbReference>
<evidence type="ECO:0000313" key="15">
    <source>
        <dbReference type="Proteomes" id="UP000009046"/>
    </source>
</evidence>
<feature type="binding site" evidence="11">
    <location>
        <position position="365"/>
    </location>
    <ligand>
        <name>S-adenosyl-L-methionine</name>
        <dbReference type="ChEBI" id="CHEBI:59789"/>
    </ligand>
</feature>
<dbReference type="SUPFAM" id="SSF53335">
    <property type="entry name" value="S-adenosyl-L-methionine-dependent methyltransferases"/>
    <property type="match status" value="1"/>
</dbReference>
<dbReference type="EMBL" id="AAZO01005384">
    <property type="status" value="NOT_ANNOTATED_CDS"/>
    <property type="molecule type" value="Genomic_DNA"/>
</dbReference>
<evidence type="ECO:0000256" key="11">
    <source>
        <dbReference type="PROSITE-ProRule" id="PRU01023"/>
    </source>
</evidence>
<protein>
    <recommendedName>
        <fullName evidence="9">NOL1/NOP2/Sun domain family member 4</fullName>
    </recommendedName>
</protein>
<dbReference type="GO" id="GO:0008173">
    <property type="term" value="F:RNA methyltransferase activity"/>
    <property type="evidence" value="ECO:0007669"/>
    <property type="project" value="InterPro"/>
</dbReference>
<dbReference type="EnsemblMetazoa" id="PHUM441170-RA">
    <property type="protein sequence ID" value="PHUM441170-PA"/>
    <property type="gene ID" value="PHUM441170"/>
</dbReference>
<evidence type="ECO:0000256" key="8">
    <source>
        <dbReference type="ARBA" id="ARBA00023128"/>
    </source>
</evidence>
<dbReference type="PROSITE" id="PS51686">
    <property type="entry name" value="SAM_MT_RSMB_NOP"/>
    <property type="match status" value="1"/>
</dbReference>
<dbReference type="STRING" id="121224.E0VTZ8"/>
<dbReference type="GO" id="GO:0005762">
    <property type="term" value="C:mitochondrial large ribosomal subunit"/>
    <property type="evidence" value="ECO:0007669"/>
    <property type="project" value="TreeGrafter"/>
</dbReference>
<keyword evidence="6 11" id="KW-0694">RNA-binding</keyword>
<dbReference type="RefSeq" id="XP_002429592.1">
    <property type="nucleotide sequence ID" value="XM_002429547.1"/>
</dbReference>
<dbReference type="Proteomes" id="UP000009046">
    <property type="component" value="Unassembled WGS sequence"/>
</dbReference>
<accession>E0VTZ8</accession>
<keyword evidence="8" id="KW-0496">Mitochondrion</keyword>
<evidence type="ECO:0000256" key="3">
    <source>
        <dbReference type="ARBA" id="ARBA00022603"/>
    </source>
</evidence>
<gene>
    <name evidence="14" type="primary">8230885</name>
    <name evidence="13" type="ORF">Phum_PHUM441170</name>
</gene>
<dbReference type="PANTHER" id="PTHR22808:SF3">
    <property type="entry name" value="5-METHYLCYTOSINE RRNA METHYLTRANSFERASE NSUN4"/>
    <property type="match status" value="1"/>
</dbReference>
<sequence>MNLHGSRIFSYKRVINRNFLNIPIKSCSNFITIKYEKPEPTTACDNALKHFDDFYKAFFNKKWPSVRLGLLSEQKKIAIVNNLGDIEETVKYLENKGAIDIKNYFEVQKSFLSNKHKEINNKENKNLNLIDDVIKSQYESKKTELENIYCGVEDGEITAKFYNNENEGGKISVEKKEDYDIEESMTSMNTDKALSKINYNRLILPNSNSSDANLHEFVPVTKLRGLDEYISESEYFKYYQPKPDFFFHIEKEFNLNFPKDLLAYVFDRGDMREIPEATRDENYIYKYLLMDGADLLTILALDLQFGDAVFDMIPNSGTKAFSILQTNLVKILVCNTCNEMEEFFKNYLLDYSPAWKDTLLLTSVDFDDPYYHNLFDKILLDIFCTDDRECLTNPDDNYYSVRKFRDRLKLPQNQTITLANALKMVKPGGTVVYTTGTMSPVQNDGVVDAAIRMVMENSDMRFSVRDLSPALTSTNLLFNYGKKLNMKYGSLVVPFLPSNFGPRYFSKIIKLD</sequence>
<name>E0VTZ8_PEDHC</name>
<dbReference type="PANTHER" id="PTHR22808">
    <property type="entry name" value="NCL1 YEAST -RELATED NOL1/NOP2/FMU SUN DOMAIN-CONTAINING"/>
    <property type="match status" value="1"/>
</dbReference>
<reference evidence="13" key="2">
    <citation type="submission" date="2007-04" db="EMBL/GenBank/DDBJ databases">
        <title>The genome of the human body louse.</title>
        <authorList>
            <consortium name="The Human Body Louse Genome Consortium"/>
            <person name="Kirkness E."/>
            <person name="Walenz B."/>
            <person name="Hass B."/>
            <person name="Bruggner R."/>
            <person name="Strausberg R."/>
        </authorList>
    </citation>
    <scope>NUCLEOTIDE SEQUENCE</scope>
    <source>
        <strain evidence="13">USDA</strain>
    </source>
</reference>
<keyword evidence="3 11" id="KW-0489">Methyltransferase</keyword>
<evidence type="ECO:0000256" key="1">
    <source>
        <dbReference type="ARBA" id="ARBA00004173"/>
    </source>
</evidence>
<evidence type="ECO:0000313" key="13">
    <source>
        <dbReference type="EMBL" id="EEB16854.1"/>
    </source>
</evidence>
<feature type="domain" description="SAM-dependent MTase RsmB/NOP-type" evidence="12">
    <location>
        <begin position="222"/>
        <end position="511"/>
    </location>
</feature>
<keyword evidence="2" id="KW-0698">rRNA processing</keyword>
<dbReference type="InterPro" id="IPR001678">
    <property type="entry name" value="MeTrfase_RsmB-F_NOP2_dom"/>
</dbReference>
<dbReference type="Pfam" id="PF01189">
    <property type="entry name" value="Methyltr_RsmB-F"/>
    <property type="match status" value="1"/>
</dbReference>
<dbReference type="GeneID" id="8230885"/>
<dbReference type="Gene3D" id="3.40.50.150">
    <property type="entry name" value="Vaccinia Virus protein VP39"/>
    <property type="match status" value="1"/>
</dbReference>
<dbReference type="KEGG" id="phu:Phum_PHUM441170"/>
<reference evidence="13" key="1">
    <citation type="submission" date="2007-04" db="EMBL/GenBank/DDBJ databases">
        <title>Annotation of Pediculus humanus corporis strain USDA.</title>
        <authorList>
            <person name="Kirkness E."/>
            <person name="Hannick L."/>
            <person name="Hass B."/>
            <person name="Bruggner R."/>
            <person name="Lawson D."/>
            <person name="Bidwell S."/>
            <person name="Joardar V."/>
            <person name="Caler E."/>
            <person name="Walenz B."/>
            <person name="Inman J."/>
            <person name="Schobel S."/>
            <person name="Galinsky K."/>
            <person name="Amedeo P."/>
            <person name="Strausberg R."/>
        </authorList>
    </citation>
    <scope>NUCLEOTIDE SEQUENCE</scope>
    <source>
        <strain evidence="13">USDA</strain>
    </source>
</reference>
<dbReference type="GO" id="GO:0003723">
    <property type="term" value="F:RNA binding"/>
    <property type="evidence" value="ECO:0007669"/>
    <property type="project" value="UniProtKB-UniRule"/>
</dbReference>
<dbReference type="OrthoDB" id="8020218at2759"/>
<dbReference type="GO" id="GO:0031167">
    <property type="term" value="P:rRNA methylation"/>
    <property type="evidence" value="ECO:0007669"/>
    <property type="project" value="TreeGrafter"/>
</dbReference>
<dbReference type="InParanoid" id="E0VTZ8"/>
<dbReference type="InterPro" id="IPR023267">
    <property type="entry name" value="RCMT"/>
</dbReference>
<dbReference type="Gene3D" id="6.20.240.40">
    <property type="match status" value="1"/>
</dbReference>
<evidence type="ECO:0000259" key="12">
    <source>
        <dbReference type="PROSITE" id="PS51686"/>
    </source>
</evidence>
<dbReference type="InterPro" id="IPR049560">
    <property type="entry name" value="MeTrfase_RsmB-F_NOP2_cat"/>
</dbReference>
<evidence type="ECO:0000256" key="4">
    <source>
        <dbReference type="ARBA" id="ARBA00022679"/>
    </source>
</evidence>
<keyword evidence="7" id="KW-0809">Transit peptide</keyword>
<dbReference type="InterPro" id="IPR029063">
    <property type="entry name" value="SAM-dependent_MTases_sf"/>
</dbReference>
<feature type="binding site" evidence="11">
    <location>
        <position position="381"/>
    </location>
    <ligand>
        <name>S-adenosyl-L-methionine</name>
        <dbReference type="ChEBI" id="CHEBI:59789"/>
    </ligand>
</feature>
<proteinExistence type="inferred from homology"/>
<evidence type="ECO:0000256" key="5">
    <source>
        <dbReference type="ARBA" id="ARBA00022691"/>
    </source>
</evidence>
<dbReference type="AlphaFoldDB" id="E0VTZ8"/>
<organism>
    <name type="scientific">Pediculus humanus subsp. corporis</name>
    <name type="common">Body louse</name>
    <dbReference type="NCBI Taxonomy" id="121224"/>
    <lineage>
        <taxon>Eukaryota</taxon>
        <taxon>Metazoa</taxon>
        <taxon>Ecdysozoa</taxon>
        <taxon>Arthropoda</taxon>
        <taxon>Hexapoda</taxon>
        <taxon>Insecta</taxon>
        <taxon>Pterygota</taxon>
        <taxon>Neoptera</taxon>
        <taxon>Paraneoptera</taxon>
        <taxon>Psocodea</taxon>
        <taxon>Troctomorpha</taxon>
        <taxon>Phthiraptera</taxon>
        <taxon>Anoplura</taxon>
        <taxon>Pediculidae</taxon>
        <taxon>Pediculus</taxon>
    </lineage>
</organism>
<dbReference type="CTD" id="8230885"/>
<keyword evidence="5 11" id="KW-0949">S-adenosyl-L-methionine</keyword>
<evidence type="ECO:0000256" key="10">
    <source>
        <dbReference type="ARBA" id="ARBA00049302"/>
    </source>
</evidence>
<comment type="similarity">
    <text evidence="11">Belongs to the class I-like SAM-binding methyltransferase superfamily. RsmB/NOP family.</text>
</comment>
<comment type="caution">
    <text evidence="11">Lacks conserved residue(s) required for the propagation of feature annotation.</text>
</comment>
<keyword evidence="4 11" id="KW-0808">Transferase</keyword>
<comment type="catalytic activity">
    <reaction evidence="10">
        <text>a cytidine in rRNA + S-adenosyl-L-methionine = a 5-methylcytidine in rRNA + S-adenosyl-L-homocysteine + H(+)</text>
        <dbReference type="Rhea" id="RHEA:61484"/>
        <dbReference type="Rhea" id="RHEA-COMP:15836"/>
        <dbReference type="Rhea" id="RHEA-COMP:15837"/>
        <dbReference type="ChEBI" id="CHEBI:15378"/>
        <dbReference type="ChEBI" id="CHEBI:57856"/>
        <dbReference type="ChEBI" id="CHEBI:59789"/>
        <dbReference type="ChEBI" id="CHEBI:74483"/>
        <dbReference type="ChEBI" id="CHEBI:82748"/>
    </reaction>
</comment>
<comment type="subcellular location">
    <subcellularLocation>
        <location evidence="1">Mitochondrion</location>
    </subcellularLocation>
</comment>
<evidence type="ECO:0000256" key="7">
    <source>
        <dbReference type="ARBA" id="ARBA00022946"/>
    </source>
</evidence>
<evidence type="ECO:0000256" key="2">
    <source>
        <dbReference type="ARBA" id="ARBA00022552"/>
    </source>
</evidence>
<evidence type="ECO:0000313" key="14">
    <source>
        <dbReference type="EnsemblMetazoa" id="PHUM441170-PA"/>
    </source>
</evidence>
<dbReference type="HOGENOM" id="CLU_041061_2_0_1"/>